<reference evidence="1" key="1">
    <citation type="submission" date="2016-11" db="EMBL/GenBank/DDBJ databases">
        <title>The genome of Nicotiana attenuata.</title>
        <authorList>
            <person name="Xu S."/>
            <person name="Brockmoeller T."/>
            <person name="Gaquerel E."/>
            <person name="Navarro A."/>
            <person name="Kuhl H."/>
            <person name="Gase K."/>
            <person name="Ling Z."/>
            <person name="Zhou W."/>
            <person name="Kreitzer C."/>
            <person name="Stanke M."/>
            <person name="Tang H."/>
            <person name="Lyons E."/>
            <person name="Pandey P."/>
            <person name="Pandey S.P."/>
            <person name="Timmermann B."/>
            <person name="Baldwin I.T."/>
        </authorList>
    </citation>
    <scope>NUCLEOTIDE SEQUENCE [LARGE SCALE GENOMIC DNA]</scope>
    <source>
        <strain evidence="1">UT</strain>
    </source>
</reference>
<dbReference type="SMR" id="A0A314L5X7"/>
<evidence type="ECO:0000313" key="1">
    <source>
        <dbReference type="EMBL" id="OIT37010.1"/>
    </source>
</evidence>
<keyword evidence="2" id="KW-1185">Reference proteome</keyword>
<organism evidence="1 2">
    <name type="scientific">Nicotiana attenuata</name>
    <name type="common">Coyote tobacco</name>
    <dbReference type="NCBI Taxonomy" id="49451"/>
    <lineage>
        <taxon>Eukaryota</taxon>
        <taxon>Viridiplantae</taxon>
        <taxon>Streptophyta</taxon>
        <taxon>Embryophyta</taxon>
        <taxon>Tracheophyta</taxon>
        <taxon>Spermatophyta</taxon>
        <taxon>Magnoliopsida</taxon>
        <taxon>eudicotyledons</taxon>
        <taxon>Gunneridae</taxon>
        <taxon>Pentapetalae</taxon>
        <taxon>asterids</taxon>
        <taxon>lamiids</taxon>
        <taxon>Solanales</taxon>
        <taxon>Solanaceae</taxon>
        <taxon>Nicotianoideae</taxon>
        <taxon>Nicotianeae</taxon>
        <taxon>Nicotiana</taxon>
    </lineage>
</organism>
<protein>
    <submittedName>
        <fullName evidence="1">Uncharacterized protein</fullName>
    </submittedName>
</protein>
<dbReference type="Proteomes" id="UP000187609">
    <property type="component" value="Unassembled WGS sequence"/>
</dbReference>
<dbReference type="AlphaFoldDB" id="A0A314L5X7"/>
<evidence type="ECO:0000313" key="2">
    <source>
        <dbReference type="Proteomes" id="UP000187609"/>
    </source>
</evidence>
<accession>A0A314L5X7</accession>
<name>A0A314L5X7_NICAT</name>
<comment type="caution">
    <text evidence="1">The sequence shown here is derived from an EMBL/GenBank/DDBJ whole genome shotgun (WGS) entry which is preliminary data.</text>
</comment>
<dbReference type="Gramene" id="OIT37010">
    <property type="protein sequence ID" value="OIT37010"/>
    <property type="gene ID" value="A4A49_16378"/>
</dbReference>
<dbReference type="EMBL" id="MJEQ01000360">
    <property type="protein sequence ID" value="OIT37010.1"/>
    <property type="molecule type" value="Genomic_DNA"/>
</dbReference>
<gene>
    <name evidence="1" type="ORF">A4A49_16378</name>
</gene>
<proteinExistence type="predicted"/>
<sequence length="69" mass="8327">MVRFCQQLPHRYQKRELGYPHYDRKYRKSINKKITRLVKNKIKKKITQFSGIIDTQTNSKKEKACNPVC</sequence>